<dbReference type="PROSITE" id="PS51257">
    <property type="entry name" value="PROKAR_LIPOPROTEIN"/>
    <property type="match status" value="1"/>
</dbReference>
<organism evidence="1 2">
    <name type="scientific">Paramagnetospirillum magnetotacticum MS-1</name>
    <dbReference type="NCBI Taxonomy" id="272627"/>
    <lineage>
        <taxon>Bacteria</taxon>
        <taxon>Pseudomonadati</taxon>
        <taxon>Pseudomonadota</taxon>
        <taxon>Alphaproteobacteria</taxon>
        <taxon>Rhodospirillales</taxon>
        <taxon>Magnetospirillaceae</taxon>
        <taxon>Paramagnetospirillum</taxon>
    </lineage>
</organism>
<accession>A0A0C2YK76</accession>
<dbReference type="Proteomes" id="UP000031971">
    <property type="component" value="Unassembled WGS sequence"/>
</dbReference>
<gene>
    <name evidence="1" type="ORF">CCC_02938</name>
</gene>
<protein>
    <submittedName>
        <fullName evidence="1">Uncharacterized protein</fullName>
    </submittedName>
</protein>
<dbReference type="EMBL" id="JXSL01000020">
    <property type="protein sequence ID" value="KIM00150.1"/>
    <property type="molecule type" value="Genomic_DNA"/>
</dbReference>
<proteinExistence type="predicted"/>
<keyword evidence="2" id="KW-1185">Reference proteome</keyword>
<evidence type="ECO:0000313" key="1">
    <source>
        <dbReference type="EMBL" id="KIM00150.1"/>
    </source>
</evidence>
<sequence>MRSYAQLHGLQPAQVCALAGCGKLYWERLTCGANVSLSTMDRVRAYMSEHTAPPFHSVPRPRRAKRG</sequence>
<evidence type="ECO:0000313" key="2">
    <source>
        <dbReference type="Proteomes" id="UP000031971"/>
    </source>
</evidence>
<name>A0A0C2YK76_PARME</name>
<dbReference type="AlphaFoldDB" id="A0A0C2YK76"/>
<dbReference type="STRING" id="272627.CCC_02938"/>
<reference evidence="1 2" key="1">
    <citation type="submission" date="2015-01" db="EMBL/GenBank/DDBJ databases">
        <title>Genome Sequence of Magnetospirillum magnetotacticum Strain MS-1.</title>
        <authorList>
            <person name="Marinov G.K."/>
            <person name="Smalley M.D."/>
            <person name="DeSalvo G."/>
        </authorList>
    </citation>
    <scope>NUCLEOTIDE SEQUENCE [LARGE SCALE GENOMIC DNA]</scope>
    <source>
        <strain evidence="1 2">MS-1</strain>
    </source>
</reference>
<comment type="caution">
    <text evidence="1">The sequence shown here is derived from an EMBL/GenBank/DDBJ whole genome shotgun (WGS) entry which is preliminary data.</text>
</comment>